<protein>
    <submittedName>
        <fullName evidence="2">Uncharacterized protein</fullName>
    </submittedName>
</protein>
<sequence>MEQSKIMELERQAFPTVREKGKTKIEKRTCCGEDTELCSCKIRKIKLVLEAFQLALSSKRKLIVNKILGSKMPEKNNNIFKRRKGIQGTRAPCVNKGAVKEEVTDTDQSSLMIHRPKLDPDTERCFRRTLIVSVGILTFLVFVLAYSIEQRLR</sequence>
<evidence type="ECO:0000313" key="3">
    <source>
        <dbReference type="Proteomes" id="UP000507470"/>
    </source>
</evidence>
<proteinExistence type="predicted"/>
<reference evidence="2 3" key="1">
    <citation type="submission" date="2020-06" db="EMBL/GenBank/DDBJ databases">
        <authorList>
            <person name="Li R."/>
            <person name="Bekaert M."/>
        </authorList>
    </citation>
    <scope>NUCLEOTIDE SEQUENCE [LARGE SCALE GENOMIC DNA]</scope>
    <source>
        <strain evidence="3">wild</strain>
    </source>
</reference>
<name>A0A6J8BJ54_MYTCO</name>
<evidence type="ECO:0000313" key="2">
    <source>
        <dbReference type="EMBL" id="CAC5382247.1"/>
    </source>
</evidence>
<dbReference type="Proteomes" id="UP000507470">
    <property type="component" value="Unassembled WGS sequence"/>
</dbReference>
<gene>
    <name evidence="2" type="ORF">MCOR_18093</name>
</gene>
<dbReference type="OrthoDB" id="10471028at2759"/>
<feature type="transmembrane region" description="Helical" evidence="1">
    <location>
        <begin position="130"/>
        <end position="148"/>
    </location>
</feature>
<keyword evidence="1" id="KW-1133">Transmembrane helix</keyword>
<keyword evidence="3" id="KW-1185">Reference proteome</keyword>
<keyword evidence="1" id="KW-0472">Membrane</keyword>
<dbReference type="EMBL" id="CACVKT020003176">
    <property type="protein sequence ID" value="CAC5382247.1"/>
    <property type="molecule type" value="Genomic_DNA"/>
</dbReference>
<organism evidence="2 3">
    <name type="scientific">Mytilus coruscus</name>
    <name type="common">Sea mussel</name>
    <dbReference type="NCBI Taxonomy" id="42192"/>
    <lineage>
        <taxon>Eukaryota</taxon>
        <taxon>Metazoa</taxon>
        <taxon>Spiralia</taxon>
        <taxon>Lophotrochozoa</taxon>
        <taxon>Mollusca</taxon>
        <taxon>Bivalvia</taxon>
        <taxon>Autobranchia</taxon>
        <taxon>Pteriomorphia</taxon>
        <taxon>Mytilida</taxon>
        <taxon>Mytiloidea</taxon>
        <taxon>Mytilidae</taxon>
        <taxon>Mytilinae</taxon>
        <taxon>Mytilus</taxon>
    </lineage>
</organism>
<accession>A0A6J8BJ54</accession>
<keyword evidence="1" id="KW-0812">Transmembrane</keyword>
<evidence type="ECO:0000256" key="1">
    <source>
        <dbReference type="SAM" id="Phobius"/>
    </source>
</evidence>
<dbReference type="AlphaFoldDB" id="A0A6J8BJ54"/>